<dbReference type="SUPFAM" id="SSF53474">
    <property type="entry name" value="alpha/beta-Hydrolases"/>
    <property type="match status" value="1"/>
</dbReference>
<keyword evidence="3" id="KW-1185">Reference proteome</keyword>
<feature type="domain" description="AB hydrolase-1" evidence="1">
    <location>
        <begin position="40"/>
        <end position="286"/>
    </location>
</feature>
<keyword evidence="2" id="KW-0378">Hydrolase</keyword>
<dbReference type="Pfam" id="PF12697">
    <property type="entry name" value="Abhydrolase_6"/>
    <property type="match status" value="1"/>
</dbReference>
<dbReference type="InterPro" id="IPR050471">
    <property type="entry name" value="AB_hydrolase"/>
</dbReference>
<reference evidence="3" key="1">
    <citation type="journal article" date="2019" name="Int. J. Syst. Evol. Microbiol.">
        <title>The Global Catalogue of Microorganisms (GCM) 10K type strain sequencing project: providing services to taxonomists for standard genome sequencing and annotation.</title>
        <authorList>
            <consortium name="The Broad Institute Genomics Platform"/>
            <consortium name="The Broad Institute Genome Sequencing Center for Infectious Disease"/>
            <person name="Wu L."/>
            <person name="Ma J."/>
        </authorList>
    </citation>
    <scope>NUCLEOTIDE SEQUENCE [LARGE SCALE GENOMIC DNA]</scope>
    <source>
        <strain evidence="3">JCM 30846</strain>
    </source>
</reference>
<dbReference type="GO" id="GO:0016787">
    <property type="term" value="F:hydrolase activity"/>
    <property type="evidence" value="ECO:0007669"/>
    <property type="project" value="UniProtKB-KW"/>
</dbReference>
<dbReference type="EMBL" id="BAABEP010000032">
    <property type="protein sequence ID" value="GAA3741019.1"/>
    <property type="molecule type" value="Genomic_DNA"/>
</dbReference>
<dbReference type="Proteomes" id="UP001499884">
    <property type="component" value="Unassembled WGS sequence"/>
</dbReference>
<dbReference type="InterPro" id="IPR000073">
    <property type="entry name" value="AB_hydrolase_1"/>
</dbReference>
<dbReference type="RefSeq" id="WP_345649817.1">
    <property type="nucleotide sequence ID" value="NZ_BAABEP010000032.1"/>
</dbReference>
<dbReference type="PANTHER" id="PTHR43433:SF5">
    <property type="entry name" value="AB HYDROLASE-1 DOMAIN-CONTAINING PROTEIN"/>
    <property type="match status" value="1"/>
</dbReference>
<evidence type="ECO:0000259" key="1">
    <source>
        <dbReference type="Pfam" id="PF12697"/>
    </source>
</evidence>
<name>A0ABP7FK32_9ACTN</name>
<dbReference type="InterPro" id="IPR029058">
    <property type="entry name" value="AB_hydrolase_fold"/>
</dbReference>
<accession>A0ABP7FK32</accession>
<evidence type="ECO:0000313" key="2">
    <source>
        <dbReference type="EMBL" id="GAA3741019.1"/>
    </source>
</evidence>
<sequence>MSRPDSFVPPAVARARTLATSRGGFAAIEAEPEGQPRGTVLMLPGFTGSKEDFNALLEPVAAGGYRVVAVDGRGQYESAPPASPDGYARTELAADVLAQAEALGAPVHLLGHSFGGQVGRAAAIAGPGSFRTFTMMSSGPAAISQGEKARAKLLIDALAVMSMEEVWEAMRRMEPLEEVPVAPATPGAEAGGPAVPTGAGDLRRRWLATDPAQLVAAAGQLASEPDRVAELAATGLPVHVVSGVEDGVWPPELLDDMACRLGARRTAVAGANHSPNTDRPAETAAALLAFWDAHR</sequence>
<dbReference type="Gene3D" id="3.40.50.1820">
    <property type="entry name" value="alpha/beta hydrolase"/>
    <property type="match status" value="1"/>
</dbReference>
<comment type="caution">
    <text evidence="2">The sequence shown here is derived from an EMBL/GenBank/DDBJ whole genome shotgun (WGS) entry which is preliminary data.</text>
</comment>
<protein>
    <submittedName>
        <fullName evidence="2">Alpha/beta hydrolase</fullName>
    </submittedName>
</protein>
<organism evidence="2 3">
    <name type="scientific">Streptomyces tremellae</name>
    <dbReference type="NCBI Taxonomy" id="1124239"/>
    <lineage>
        <taxon>Bacteria</taxon>
        <taxon>Bacillati</taxon>
        <taxon>Actinomycetota</taxon>
        <taxon>Actinomycetes</taxon>
        <taxon>Kitasatosporales</taxon>
        <taxon>Streptomycetaceae</taxon>
        <taxon>Streptomyces</taxon>
    </lineage>
</organism>
<dbReference type="PANTHER" id="PTHR43433">
    <property type="entry name" value="HYDROLASE, ALPHA/BETA FOLD FAMILY PROTEIN"/>
    <property type="match status" value="1"/>
</dbReference>
<proteinExistence type="predicted"/>
<gene>
    <name evidence="2" type="ORF">GCM10023082_42520</name>
</gene>
<evidence type="ECO:0000313" key="3">
    <source>
        <dbReference type="Proteomes" id="UP001499884"/>
    </source>
</evidence>